<gene>
    <name evidence="2" type="ORF">SAMN05421771_4119</name>
</gene>
<evidence type="ECO:0000313" key="3">
    <source>
        <dbReference type="Proteomes" id="UP000199024"/>
    </source>
</evidence>
<dbReference type="PROSITE" id="PS50943">
    <property type="entry name" value="HTH_CROC1"/>
    <property type="match status" value="1"/>
</dbReference>
<dbReference type="InterPro" id="IPR010982">
    <property type="entry name" value="Lambda_DNA-bd_dom_sf"/>
</dbReference>
<name>A0A1I6MZZ8_9BACT</name>
<dbReference type="GO" id="GO:0003677">
    <property type="term" value="F:DNA binding"/>
    <property type="evidence" value="ECO:0007669"/>
    <property type="project" value="UniProtKB-KW"/>
</dbReference>
<organism evidence="2 3">
    <name type="scientific">Granulicella pectinivorans</name>
    <dbReference type="NCBI Taxonomy" id="474950"/>
    <lineage>
        <taxon>Bacteria</taxon>
        <taxon>Pseudomonadati</taxon>
        <taxon>Acidobacteriota</taxon>
        <taxon>Terriglobia</taxon>
        <taxon>Terriglobales</taxon>
        <taxon>Acidobacteriaceae</taxon>
        <taxon>Granulicella</taxon>
    </lineage>
</organism>
<protein>
    <submittedName>
        <fullName evidence="2">Predicted DNA-binding protein, contains XRE-type HTH domain</fullName>
    </submittedName>
</protein>
<dbReference type="InterPro" id="IPR039554">
    <property type="entry name" value="HigA2-like_HTH"/>
</dbReference>
<dbReference type="AlphaFoldDB" id="A0A1I6MZZ8"/>
<dbReference type="Proteomes" id="UP000199024">
    <property type="component" value="Unassembled WGS sequence"/>
</dbReference>
<keyword evidence="3" id="KW-1185">Reference proteome</keyword>
<keyword evidence="2" id="KW-0238">DNA-binding</keyword>
<dbReference type="Pfam" id="PF13744">
    <property type="entry name" value="HTH_37"/>
    <property type="match status" value="1"/>
</dbReference>
<dbReference type="SUPFAM" id="SSF47413">
    <property type="entry name" value="lambda repressor-like DNA-binding domains"/>
    <property type="match status" value="1"/>
</dbReference>
<evidence type="ECO:0000313" key="2">
    <source>
        <dbReference type="EMBL" id="SFS21269.1"/>
    </source>
</evidence>
<dbReference type="InterPro" id="IPR001387">
    <property type="entry name" value="Cro/C1-type_HTH"/>
</dbReference>
<reference evidence="2 3" key="1">
    <citation type="submission" date="2016-10" db="EMBL/GenBank/DDBJ databases">
        <authorList>
            <person name="de Groot N.N."/>
        </authorList>
    </citation>
    <scope>NUCLEOTIDE SEQUENCE [LARGE SCALE GENOMIC DNA]</scope>
    <source>
        <strain evidence="2 3">DSM 21001</strain>
    </source>
</reference>
<dbReference type="RefSeq" id="WP_245782051.1">
    <property type="nucleotide sequence ID" value="NZ_FOZL01000002.1"/>
</dbReference>
<sequence length="97" mass="10910">MTKSMKHPQRLASVWDDHADTPEEAANLRARAELMHQIEIIVKQRGWTQTEAATHCGVTQPRLNDLLRGHVSRFSLDALVNMATALGRRVRIEVDAA</sequence>
<dbReference type="STRING" id="474950.SAMN05421771_4119"/>
<proteinExistence type="predicted"/>
<accession>A0A1I6MZZ8</accession>
<dbReference type="SMART" id="SM00530">
    <property type="entry name" value="HTH_XRE"/>
    <property type="match status" value="1"/>
</dbReference>
<dbReference type="CDD" id="cd00093">
    <property type="entry name" value="HTH_XRE"/>
    <property type="match status" value="1"/>
</dbReference>
<evidence type="ECO:0000259" key="1">
    <source>
        <dbReference type="PROSITE" id="PS50943"/>
    </source>
</evidence>
<dbReference type="EMBL" id="FOZL01000002">
    <property type="protein sequence ID" value="SFS21269.1"/>
    <property type="molecule type" value="Genomic_DNA"/>
</dbReference>
<dbReference type="Gene3D" id="1.10.260.40">
    <property type="entry name" value="lambda repressor-like DNA-binding domains"/>
    <property type="match status" value="1"/>
</dbReference>
<feature type="domain" description="HTH cro/C1-type" evidence="1">
    <location>
        <begin position="38"/>
        <end position="94"/>
    </location>
</feature>